<evidence type="ECO:0000256" key="3">
    <source>
        <dbReference type="ARBA" id="ARBA00022741"/>
    </source>
</evidence>
<dbReference type="SUPFAM" id="SSF52540">
    <property type="entry name" value="P-loop containing nucleoside triphosphate hydrolases"/>
    <property type="match status" value="1"/>
</dbReference>
<feature type="domain" description="ABC transporter" evidence="5">
    <location>
        <begin position="8"/>
        <end position="242"/>
    </location>
</feature>
<dbReference type="AlphaFoldDB" id="A0A317FJG0"/>
<dbReference type="InterPro" id="IPR003593">
    <property type="entry name" value="AAA+_ATPase"/>
</dbReference>
<dbReference type="InterPro" id="IPR003439">
    <property type="entry name" value="ABC_transporter-like_ATP-bd"/>
</dbReference>
<dbReference type="InterPro" id="IPR050166">
    <property type="entry name" value="ABC_transporter_ATP-bind"/>
</dbReference>
<comment type="similarity">
    <text evidence="1">Belongs to the ABC transporter superfamily.</text>
</comment>
<reference evidence="7" key="1">
    <citation type="submission" date="2018-05" db="EMBL/GenBank/DDBJ databases">
        <authorList>
            <person name="Du Z."/>
            <person name="Wang X."/>
        </authorList>
    </citation>
    <scope>NUCLEOTIDE SEQUENCE [LARGE SCALE GENOMIC DNA]</scope>
    <source>
        <strain evidence="7">CQN31</strain>
    </source>
</reference>
<dbReference type="PROSITE" id="PS50893">
    <property type="entry name" value="ABC_TRANSPORTER_2"/>
    <property type="match status" value="1"/>
</dbReference>
<dbReference type="GO" id="GO:0005524">
    <property type="term" value="F:ATP binding"/>
    <property type="evidence" value="ECO:0007669"/>
    <property type="project" value="UniProtKB-KW"/>
</dbReference>
<keyword evidence="2" id="KW-0813">Transport</keyword>
<gene>
    <name evidence="6" type="ORF">DFH01_03995</name>
</gene>
<accession>A0A317FJG0</accession>
<comment type="caution">
    <text evidence="6">The sequence shown here is derived from an EMBL/GenBank/DDBJ whole genome shotgun (WGS) entry which is preliminary data.</text>
</comment>
<dbReference type="InterPro" id="IPR017871">
    <property type="entry name" value="ABC_transporter-like_CS"/>
</dbReference>
<dbReference type="CDD" id="cd03293">
    <property type="entry name" value="ABC_NrtD_SsuB_transporters"/>
    <property type="match status" value="1"/>
</dbReference>
<evidence type="ECO:0000256" key="1">
    <source>
        <dbReference type="ARBA" id="ARBA00005417"/>
    </source>
</evidence>
<dbReference type="SMART" id="SM00382">
    <property type="entry name" value="AAA"/>
    <property type="match status" value="1"/>
</dbReference>
<dbReference type="OrthoDB" id="7336028at2"/>
<evidence type="ECO:0000259" key="5">
    <source>
        <dbReference type="PROSITE" id="PS50893"/>
    </source>
</evidence>
<protein>
    <submittedName>
        <fullName evidence="6">ABC transporter ATP-binding protein</fullName>
    </submittedName>
</protein>
<dbReference type="Pfam" id="PF00005">
    <property type="entry name" value="ABC_tran"/>
    <property type="match status" value="1"/>
</dbReference>
<keyword evidence="7" id="KW-1185">Reference proteome</keyword>
<organism evidence="6 7">
    <name type="scientific">Falsiroseomonas bella</name>
    <dbReference type="NCBI Taxonomy" id="2184016"/>
    <lineage>
        <taxon>Bacteria</taxon>
        <taxon>Pseudomonadati</taxon>
        <taxon>Pseudomonadota</taxon>
        <taxon>Alphaproteobacteria</taxon>
        <taxon>Acetobacterales</taxon>
        <taxon>Roseomonadaceae</taxon>
        <taxon>Falsiroseomonas</taxon>
    </lineage>
</organism>
<evidence type="ECO:0000313" key="7">
    <source>
        <dbReference type="Proteomes" id="UP000245765"/>
    </source>
</evidence>
<dbReference type="Gene3D" id="3.40.50.300">
    <property type="entry name" value="P-loop containing nucleotide triphosphate hydrolases"/>
    <property type="match status" value="1"/>
</dbReference>
<proteinExistence type="inferred from homology"/>
<keyword evidence="3" id="KW-0547">Nucleotide-binding</keyword>
<dbReference type="PROSITE" id="PS00211">
    <property type="entry name" value="ABC_TRANSPORTER_1"/>
    <property type="match status" value="1"/>
</dbReference>
<evidence type="ECO:0000313" key="6">
    <source>
        <dbReference type="EMBL" id="PWS38452.1"/>
    </source>
</evidence>
<dbReference type="PANTHER" id="PTHR42788">
    <property type="entry name" value="TAURINE IMPORT ATP-BINDING PROTEIN-RELATED"/>
    <property type="match status" value="1"/>
</dbReference>
<name>A0A317FJG0_9PROT</name>
<dbReference type="Proteomes" id="UP000245765">
    <property type="component" value="Unassembled WGS sequence"/>
</dbReference>
<dbReference type="InterPro" id="IPR027417">
    <property type="entry name" value="P-loop_NTPase"/>
</dbReference>
<sequence>MARTVPALEMQAVTRRFPARERGALPFTAIERLSFHVAPGEFVALVGPSGCGKSTVLNLVSGLDRPSEGQVFLSGEEVTGPSSHVGFMLQKDLLLPWRSIRRNVEFGLEARGLSAAERAARIERELRRCRLTDYAERYPHQLSGGQRQRAALARTLAIEPSLVLLDEPFSALDAQTKILLQRSFAQTISASGVTTLLITHDLNEAVAMADRILVMSERPGRIVEEIAVGLPDRDNPIARQSMPRAQELVRHLLHALHLDEAVDA</sequence>
<dbReference type="PANTHER" id="PTHR42788:SF13">
    <property type="entry name" value="ALIPHATIC SULFONATES IMPORT ATP-BINDING PROTEIN SSUB"/>
    <property type="match status" value="1"/>
</dbReference>
<keyword evidence="4 6" id="KW-0067">ATP-binding</keyword>
<evidence type="ECO:0000256" key="2">
    <source>
        <dbReference type="ARBA" id="ARBA00022448"/>
    </source>
</evidence>
<dbReference type="GO" id="GO:0016887">
    <property type="term" value="F:ATP hydrolysis activity"/>
    <property type="evidence" value="ECO:0007669"/>
    <property type="project" value="InterPro"/>
</dbReference>
<dbReference type="RefSeq" id="WP_109869073.1">
    <property type="nucleotide sequence ID" value="NZ_QGNA01000001.1"/>
</dbReference>
<evidence type="ECO:0000256" key="4">
    <source>
        <dbReference type="ARBA" id="ARBA00022840"/>
    </source>
</evidence>
<dbReference type="EMBL" id="QGNA01000001">
    <property type="protein sequence ID" value="PWS38452.1"/>
    <property type="molecule type" value="Genomic_DNA"/>
</dbReference>